<feature type="non-terminal residue" evidence="1">
    <location>
        <position position="190"/>
    </location>
</feature>
<proteinExistence type="predicted"/>
<dbReference type="AlphaFoldDB" id="A0A9J6ANW1"/>
<evidence type="ECO:0000313" key="2">
    <source>
        <dbReference type="Proteomes" id="UP000824120"/>
    </source>
</evidence>
<reference evidence="1 2" key="1">
    <citation type="submission" date="2020-09" db="EMBL/GenBank/DDBJ databases">
        <title>De no assembly of potato wild relative species, Solanum commersonii.</title>
        <authorList>
            <person name="Cho K."/>
        </authorList>
    </citation>
    <scope>NUCLEOTIDE SEQUENCE [LARGE SCALE GENOMIC DNA]</scope>
    <source>
        <strain evidence="1">LZ3.2</strain>
        <tissue evidence="1">Leaf</tissue>
    </source>
</reference>
<dbReference type="Proteomes" id="UP000824120">
    <property type="component" value="Chromosome 2"/>
</dbReference>
<evidence type="ECO:0000313" key="1">
    <source>
        <dbReference type="EMBL" id="KAG5625955.1"/>
    </source>
</evidence>
<sequence>FFDECLTCDVSRFELDCDKNDLSISYMLGFIEKQKGAPFRIRNDLDLRFFLDDQSRPILRISVVEKIIETINSVVNDEDHHVTTNIPINEEASLHPISTQGSRYTDDDGTDFYRAYRRDVFHDHFEQIRIINAEVADYLENVGFHKWSRAYFPGNRYDVLTSNIAESVNAMFNEAREFSIIALFNDISKR</sequence>
<name>A0A9J6ANW1_SOLCO</name>
<gene>
    <name evidence="1" type="ORF">H5410_011173</name>
</gene>
<dbReference type="EMBL" id="JACXVP010000002">
    <property type="protein sequence ID" value="KAG5625955.1"/>
    <property type="molecule type" value="Genomic_DNA"/>
</dbReference>
<organism evidence="1 2">
    <name type="scientific">Solanum commersonii</name>
    <name type="common">Commerson's wild potato</name>
    <name type="synonym">Commerson's nightshade</name>
    <dbReference type="NCBI Taxonomy" id="4109"/>
    <lineage>
        <taxon>Eukaryota</taxon>
        <taxon>Viridiplantae</taxon>
        <taxon>Streptophyta</taxon>
        <taxon>Embryophyta</taxon>
        <taxon>Tracheophyta</taxon>
        <taxon>Spermatophyta</taxon>
        <taxon>Magnoliopsida</taxon>
        <taxon>eudicotyledons</taxon>
        <taxon>Gunneridae</taxon>
        <taxon>Pentapetalae</taxon>
        <taxon>asterids</taxon>
        <taxon>lamiids</taxon>
        <taxon>Solanales</taxon>
        <taxon>Solanaceae</taxon>
        <taxon>Solanoideae</taxon>
        <taxon>Solaneae</taxon>
        <taxon>Solanum</taxon>
    </lineage>
</organism>
<accession>A0A9J6ANW1</accession>
<protein>
    <submittedName>
        <fullName evidence="1">Uncharacterized protein</fullName>
    </submittedName>
</protein>
<comment type="caution">
    <text evidence="1">The sequence shown here is derived from an EMBL/GenBank/DDBJ whole genome shotgun (WGS) entry which is preliminary data.</text>
</comment>
<keyword evidence="2" id="KW-1185">Reference proteome</keyword>
<dbReference type="OrthoDB" id="1304858at2759"/>